<evidence type="ECO:0000256" key="4">
    <source>
        <dbReference type="SAM" id="Phobius"/>
    </source>
</evidence>
<dbReference type="SUPFAM" id="SSF69593">
    <property type="entry name" value="Glycerol-3-phosphate (1)-acyltransferase"/>
    <property type="match status" value="1"/>
</dbReference>
<dbReference type="Proteomes" id="UP000261284">
    <property type="component" value="Unassembled WGS sequence"/>
</dbReference>
<dbReference type="AlphaFoldDB" id="A0A3E1NIN5"/>
<keyword evidence="7" id="KW-1185">Reference proteome</keyword>
<dbReference type="GO" id="GO:0006654">
    <property type="term" value="P:phosphatidic acid biosynthetic process"/>
    <property type="evidence" value="ECO:0007669"/>
    <property type="project" value="TreeGrafter"/>
</dbReference>
<feature type="transmembrane region" description="Helical" evidence="4">
    <location>
        <begin position="12"/>
        <end position="37"/>
    </location>
</feature>
<evidence type="ECO:0000256" key="2">
    <source>
        <dbReference type="ARBA" id="ARBA00022679"/>
    </source>
</evidence>
<reference evidence="6 7" key="1">
    <citation type="submission" date="2018-08" db="EMBL/GenBank/DDBJ databases">
        <title>Chitinophagaceae sp. K23C18032701, a novel bacterium isolated from forest soil.</title>
        <authorList>
            <person name="Wang C."/>
        </authorList>
    </citation>
    <scope>NUCLEOTIDE SEQUENCE [LARGE SCALE GENOMIC DNA]</scope>
    <source>
        <strain evidence="6 7">K23C18032701</strain>
    </source>
</reference>
<dbReference type="InterPro" id="IPR002123">
    <property type="entry name" value="Plipid/glycerol_acylTrfase"/>
</dbReference>
<evidence type="ECO:0000313" key="6">
    <source>
        <dbReference type="EMBL" id="RFM27741.1"/>
    </source>
</evidence>
<evidence type="ECO:0000256" key="3">
    <source>
        <dbReference type="ARBA" id="ARBA00023315"/>
    </source>
</evidence>
<dbReference type="PANTHER" id="PTHR10434">
    <property type="entry name" value="1-ACYL-SN-GLYCEROL-3-PHOSPHATE ACYLTRANSFERASE"/>
    <property type="match status" value="1"/>
</dbReference>
<dbReference type="CDD" id="cd07989">
    <property type="entry name" value="LPLAT_AGPAT-like"/>
    <property type="match status" value="1"/>
</dbReference>
<dbReference type="EMBL" id="QTJU01000004">
    <property type="protein sequence ID" value="RFM27741.1"/>
    <property type="molecule type" value="Genomic_DNA"/>
</dbReference>
<accession>A0A3E1NIN5</accession>
<organism evidence="6 7">
    <name type="scientific">Deminuibacter soli</name>
    <dbReference type="NCBI Taxonomy" id="2291815"/>
    <lineage>
        <taxon>Bacteria</taxon>
        <taxon>Pseudomonadati</taxon>
        <taxon>Bacteroidota</taxon>
        <taxon>Chitinophagia</taxon>
        <taxon>Chitinophagales</taxon>
        <taxon>Chitinophagaceae</taxon>
        <taxon>Deminuibacter</taxon>
    </lineage>
</organism>
<keyword evidence="4" id="KW-1133">Transmembrane helix</keyword>
<dbReference type="OrthoDB" id="9803035at2"/>
<protein>
    <submittedName>
        <fullName evidence="6">1-acyl-sn-glycerol-3-phosphate acyltransferase</fullName>
    </submittedName>
</protein>
<keyword evidence="4" id="KW-0812">Transmembrane</keyword>
<keyword evidence="3 6" id="KW-0012">Acyltransferase</keyword>
<dbReference type="RefSeq" id="WP_116847818.1">
    <property type="nucleotide sequence ID" value="NZ_QTJU01000004.1"/>
</dbReference>
<dbReference type="PANTHER" id="PTHR10434:SF11">
    <property type="entry name" value="1-ACYL-SN-GLYCEROL-3-PHOSPHATE ACYLTRANSFERASE"/>
    <property type="match status" value="1"/>
</dbReference>
<proteinExistence type="predicted"/>
<keyword evidence="4" id="KW-0472">Membrane</keyword>
<sequence length="256" mass="29720">MKALRRSLQYLYVIWALLWFVVLMLIVVPFVLLAALFGKVKGGNITYRICNLWALAWYTVNGIRHKEIYESKPDPGQHYIFVANHSSYMDIPCIVRSIHQPMRVLGKYEMVKYPVFGIIYRMAVVLVDRRSAEKRAQSVRELKAALHKGISIFIFPEGTFNETGDWLKEFFDGAFRIAIETQTAIHPLLFVDTPERMHYSGFFTLTPGRCRVVFLEPIPVAGYSMKDMAQLKQLVHNRMEEGLKRYRELPASNKRV</sequence>
<dbReference type="SMART" id="SM00563">
    <property type="entry name" value="PlsC"/>
    <property type="match status" value="1"/>
</dbReference>
<evidence type="ECO:0000313" key="7">
    <source>
        <dbReference type="Proteomes" id="UP000261284"/>
    </source>
</evidence>
<feature type="domain" description="Phospholipid/glycerol acyltransferase" evidence="5">
    <location>
        <begin position="79"/>
        <end position="193"/>
    </location>
</feature>
<gene>
    <name evidence="6" type="ORF">DXN05_13650</name>
</gene>
<comment type="caution">
    <text evidence="6">The sequence shown here is derived from an EMBL/GenBank/DDBJ whole genome shotgun (WGS) entry which is preliminary data.</text>
</comment>
<dbReference type="Pfam" id="PF01553">
    <property type="entry name" value="Acyltransferase"/>
    <property type="match status" value="1"/>
</dbReference>
<dbReference type="GO" id="GO:0003841">
    <property type="term" value="F:1-acylglycerol-3-phosphate O-acyltransferase activity"/>
    <property type="evidence" value="ECO:0007669"/>
    <property type="project" value="TreeGrafter"/>
</dbReference>
<evidence type="ECO:0000256" key="1">
    <source>
        <dbReference type="ARBA" id="ARBA00005189"/>
    </source>
</evidence>
<comment type="pathway">
    <text evidence="1">Lipid metabolism.</text>
</comment>
<name>A0A3E1NIN5_9BACT</name>
<keyword evidence="2 6" id="KW-0808">Transferase</keyword>
<evidence type="ECO:0000259" key="5">
    <source>
        <dbReference type="SMART" id="SM00563"/>
    </source>
</evidence>